<evidence type="ECO:0000256" key="7">
    <source>
        <dbReference type="PROSITE-ProRule" id="PRU00473"/>
    </source>
</evidence>
<dbReference type="OrthoDB" id="9783110at2"/>
<keyword evidence="11" id="KW-1185">Reference proteome</keyword>
<proteinExistence type="inferred from homology"/>
<dbReference type="Gene3D" id="3.30.1330.60">
    <property type="entry name" value="OmpA-like domain"/>
    <property type="match status" value="1"/>
</dbReference>
<dbReference type="AlphaFoldDB" id="C8WYW0"/>
<evidence type="ECO:0000256" key="5">
    <source>
        <dbReference type="ARBA" id="ARBA00022989"/>
    </source>
</evidence>
<dbReference type="eggNOG" id="COG1360">
    <property type="taxonomic scope" value="Bacteria"/>
</dbReference>
<dbReference type="SUPFAM" id="SSF103088">
    <property type="entry name" value="OmpA-like"/>
    <property type="match status" value="1"/>
</dbReference>
<dbReference type="EMBL" id="CP001734">
    <property type="protein sequence ID" value="ACV67876.1"/>
    <property type="molecule type" value="Genomic_DNA"/>
</dbReference>
<evidence type="ECO:0000256" key="2">
    <source>
        <dbReference type="ARBA" id="ARBA00008914"/>
    </source>
</evidence>
<name>C8WYW0_DESRD</name>
<comment type="subcellular location">
    <subcellularLocation>
        <location evidence="1">Cell membrane</location>
        <topology evidence="1">Single-pass membrane protein</topology>
    </subcellularLocation>
</comment>
<evidence type="ECO:0000256" key="1">
    <source>
        <dbReference type="ARBA" id="ARBA00004162"/>
    </source>
</evidence>
<dbReference type="RefSeq" id="WP_015751034.1">
    <property type="nucleotide sequence ID" value="NC_013223.1"/>
</dbReference>
<dbReference type="KEGG" id="drt:Dret_0579"/>
<keyword evidence="3" id="KW-1003">Cell membrane</keyword>
<evidence type="ECO:0000313" key="10">
    <source>
        <dbReference type="EMBL" id="ACV67876.1"/>
    </source>
</evidence>
<comment type="similarity">
    <text evidence="2">Belongs to the MotB family.</text>
</comment>
<dbReference type="Pfam" id="PF13677">
    <property type="entry name" value="MotB_plug"/>
    <property type="match status" value="1"/>
</dbReference>
<dbReference type="PANTHER" id="PTHR30329:SF21">
    <property type="entry name" value="LIPOPROTEIN YIAD-RELATED"/>
    <property type="match status" value="1"/>
</dbReference>
<accession>C8WYW0</accession>
<reference evidence="10 11" key="2">
    <citation type="journal article" date="2010" name="Stand. Genomic Sci.">
        <title>Complete genome sequence of Desulfohalobium retbaense type strain (HR(100)).</title>
        <authorList>
            <person name="Spring S."/>
            <person name="Nolan M."/>
            <person name="Lapidus A."/>
            <person name="Glavina Del Rio T."/>
            <person name="Copeland A."/>
            <person name="Tice H."/>
            <person name="Cheng J.F."/>
            <person name="Lucas S."/>
            <person name="Land M."/>
            <person name="Chen F."/>
            <person name="Bruce D."/>
            <person name="Goodwin L."/>
            <person name="Pitluck S."/>
            <person name="Ivanova N."/>
            <person name="Mavromatis K."/>
            <person name="Mikhailova N."/>
            <person name="Pati A."/>
            <person name="Chen A."/>
            <person name="Palaniappan K."/>
            <person name="Hauser L."/>
            <person name="Chang Y.J."/>
            <person name="Jeffries C.D."/>
            <person name="Munk C."/>
            <person name="Kiss H."/>
            <person name="Chain P."/>
            <person name="Han C."/>
            <person name="Brettin T."/>
            <person name="Detter J.C."/>
            <person name="Schuler E."/>
            <person name="Goker M."/>
            <person name="Rohde M."/>
            <person name="Bristow J."/>
            <person name="Eisen J.A."/>
            <person name="Markowitz V."/>
            <person name="Hugenholtz P."/>
            <person name="Kyrpides N.C."/>
            <person name="Klenk H.P."/>
        </authorList>
    </citation>
    <scope>NUCLEOTIDE SEQUENCE [LARGE SCALE GENOMIC DNA]</scope>
    <source>
        <strain evidence="10 11">DSM 5692</strain>
    </source>
</reference>
<keyword evidence="8" id="KW-0175">Coiled coil</keyword>
<evidence type="ECO:0000256" key="8">
    <source>
        <dbReference type="SAM" id="Coils"/>
    </source>
</evidence>
<evidence type="ECO:0000256" key="4">
    <source>
        <dbReference type="ARBA" id="ARBA00022692"/>
    </source>
</evidence>
<keyword evidence="4" id="KW-0812">Transmembrane</keyword>
<evidence type="ECO:0000256" key="6">
    <source>
        <dbReference type="ARBA" id="ARBA00023136"/>
    </source>
</evidence>
<dbReference type="GO" id="GO:0005886">
    <property type="term" value="C:plasma membrane"/>
    <property type="evidence" value="ECO:0007669"/>
    <property type="project" value="UniProtKB-SubCell"/>
</dbReference>
<dbReference type="Pfam" id="PF00691">
    <property type="entry name" value="OmpA"/>
    <property type="match status" value="1"/>
</dbReference>
<feature type="domain" description="OmpA-like" evidence="9">
    <location>
        <begin position="110"/>
        <end position="230"/>
    </location>
</feature>
<protein>
    <submittedName>
        <fullName evidence="10">OmpA/MotB domain protein</fullName>
    </submittedName>
</protein>
<dbReference type="CDD" id="cd07185">
    <property type="entry name" value="OmpA_C-like"/>
    <property type="match status" value="1"/>
</dbReference>
<evidence type="ECO:0000313" key="11">
    <source>
        <dbReference type="Proteomes" id="UP000001052"/>
    </source>
</evidence>
<dbReference type="InterPro" id="IPR025713">
    <property type="entry name" value="MotB-like_N_dom"/>
</dbReference>
<gene>
    <name evidence="10" type="ordered locus">Dret_0579</name>
</gene>
<dbReference type="PANTHER" id="PTHR30329">
    <property type="entry name" value="STATOR ELEMENT OF FLAGELLAR MOTOR COMPLEX"/>
    <property type="match status" value="1"/>
</dbReference>
<evidence type="ECO:0000259" key="9">
    <source>
        <dbReference type="PROSITE" id="PS51123"/>
    </source>
</evidence>
<dbReference type="InterPro" id="IPR006665">
    <property type="entry name" value="OmpA-like"/>
</dbReference>
<dbReference type="InterPro" id="IPR036737">
    <property type="entry name" value="OmpA-like_sf"/>
</dbReference>
<organism evidence="10 11">
    <name type="scientific">Desulfohalobium retbaense (strain ATCC 49708 / DSM 5692 / JCM 16813 / HR100)</name>
    <dbReference type="NCBI Taxonomy" id="485915"/>
    <lineage>
        <taxon>Bacteria</taxon>
        <taxon>Pseudomonadati</taxon>
        <taxon>Thermodesulfobacteriota</taxon>
        <taxon>Desulfovibrionia</taxon>
        <taxon>Desulfovibrionales</taxon>
        <taxon>Desulfohalobiaceae</taxon>
        <taxon>Desulfohalobium</taxon>
    </lineage>
</organism>
<dbReference type="InterPro" id="IPR050330">
    <property type="entry name" value="Bact_OuterMem_StrucFunc"/>
</dbReference>
<feature type="coiled-coil region" evidence="8">
    <location>
        <begin position="74"/>
        <end position="101"/>
    </location>
</feature>
<dbReference type="Proteomes" id="UP000001052">
    <property type="component" value="Chromosome"/>
</dbReference>
<keyword evidence="6 7" id="KW-0472">Membrane</keyword>
<reference evidence="11" key="1">
    <citation type="submission" date="2009-09" db="EMBL/GenBank/DDBJ databases">
        <title>The complete chromosome of Desulfohalobium retbaense DSM 5692.</title>
        <authorList>
            <consortium name="US DOE Joint Genome Institute (JGI-PGF)"/>
            <person name="Lucas S."/>
            <person name="Copeland A."/>
            <person name="Lapidus A."/>
            <person name="Glavina del Rio T."/>
            <person name="Dalin E."/>
            <person name="Tice H."/>
            <person name="Bruce D."/>
            <person name="Goodwin L."/>
            <person name="Pitluck S."/>
            <person name="Kyrpides N."/>
            <person name="Mavromatis K."/>
            <person name="Ivanova N."/>
            <person name="Mikhailova N."/>
            <person name="Munk A.C."/>
            <person name="Brettin T."/>
            <person name="Detter J.C."/>
            <person name="Han C."/>
            <person name="Tapia R."/>
            <person name="Larimer F."/>
            <person name="Land M."/>
            <person name="Hauser L."/>
            <person name="Markowitz V."/>
            <person name="Cheng J.-F."/>
            <person name="Hugenholtz P."/>
            <person name="Woyke T."/>
            <person name="Wu D."/>
            <person name="Spring S."/>
            <person name="Klenk H.-P."/>
            <person name="Eisen J.A."/>
        </authorList>
    </citation>
    <scope>NUCLEOTIDE SEQUENCE [LARGE SCALE GENOMIC DNA]</scope>
    <source>
        <strain evidence="11">DSM 5692</strain>
    </source>
</reference>
<dbReference type="HOGENOM" id="CLU_016890_0_3_7"/>
<sequence length="248" mass="28134">MARKKKKNGGGGGSPAWMVTYSDMVTLLLTFFVLLLSMADINQIKFTKAIGSLRGALGVLDSKEYEDVLPLDLMAQQNNLNESLQRVYQNIKNRIDNLEVNENIKLVKDRGAVVLRLNDSLLFDSGETALKPRAAPLLREVAQLVRPLHLDMRVEGHTDNVPVSRPGISNWDISIERAVSVVKFLTSRDLLPPSRLSAAGYGDQRPLVRNDSPENRAKNRRVDFYLEQDEHYREQLPYLIDSREQYPF</sequence>
<keyword evidence="5" id="KW-1133">Transmembrane helix</keyword>
<dbReference type="STRING" id="485915.Dret_0579"/>
<evidence type="ECO:0000256" key="3">
    <source>
        <dbReference type="ARBA" id="ARBA00022475"/>
    </source>
</evidence>
<dbReference type="PROSITE" id="PS51123">
    <property type="entry name" value="OMPA_2"/>
    <property type="match status" value="1"/>
</dbReference>